<comment type="caution">
    <text evidence="1">The sequence shown here is derived from an EMBL/GenBank/DDBJ whole genome shotgun (WGS) entry which is preliminary data.</text>
</comment>
<dbReference type="AlphaFoldDB" id="A0AAV7SX81"/>
<reference evidence="1" key="1">
    <citation type="journal article" date="2022" name="bioRxiv">
        <title>Sequencing and chromosome-scale assembly of the giantPleurodeles waltlgenome.</title>
        <authorList>
            <person name="Brown T."/>
            <person name="Elewa A."/>
            <person name="Iarovenko S."/>
            <person name="Subramanian E."/>
            <person name="Araus A.J."/>
            <person name="Petzold A."/>
            <person name="Susuki M."/>
            <person name="Suzuki K.-i.T."/>
            <person name="Hayashi T."/>
            <person name="Toyoda A."/>
            <person name="Oliveira C."/>
            <person name="Osipova E."/>
            <person name="Leigh N.D."/>
            <person name="Simon A."/>
            <person name="Yun M.H."/>
        </authorList>
    </citation>
    <scope>NUCLEOTIDE SEQUENCE</scope>
    <source>
        <strain evidence="1">20211129_DDA</strain>
        <tissue evidence="1">Liver</tissue>
    </source>
</reference>
<proteinExistence type="predicted"/>
<evidence type="ECO:0000313" key="2">
    <source>
        <dbReference type="Proteomes" id="UP001066276"/>
    </source>
</evidence>
<sequence>MLKHVAGQYVYVRNPGFIEKVAARWSRPITIVKVLDGAVKLEDGKIRNLRHVSLWEGVNMCENSDEIEGYLLGSDSELQLVVGRDIHFDICDDSGHKANKCVSTTNGIPLR</sequence>
<name>A0AAV7SX81_PLEWA</name>
<dbReference type="EMBL" id="JANPWB010000007">
    <property type="protein sequence ID" value="KAJ1168820.1"/>
    <property type="molecule type" value="Genomic_DNA"/>
</dbReference>
<gene>
    <name evidence="1" type="ORF">NDU88_000733</name>
</gene>
<keyword evidence="2" id="KW-1185">Reference proteome</keyword>
<evidence type="ECO:0000313" key="1">
    <source>
        <dbReference type="EMBL" id="KAJ1168820.1"/>
    </source>
</evidence>
<dbReference type="Proteomes" id="UP001066276">
    <property type="component" value="Chromosome 4_1"/>
</dbReference>
<protein>
    <submittedName>
        <fullName evidence="1">Uncharacterized protein</fullName>
    </submittedName>
</protein>
<organism evidence="1 2">
    <name type="scientific">Pleurodeles waltl</name>
    <name type="common">Iberian ribbed newt</name>
    <dbReference type="NCBI Taxonomy" id="8319"/>
    <lineage>
        <taxon>Eukaryota</taxon>
        <taxon>Metazoa</taxon>
        <taxon>Chordata</taxon>
        <taxon>Craniata</taxon>
        <taxon>Vertebrata</taxon>
        <taxon>Euteleostomi</taxon>
        <taxon>Amphibia</taxon>
        <taxon>Batrachia</taxon>
        <taxon>Caudata</taxon>
        <taxon>Salamandroidea</taxon>
        <taxon>Salamandridae</taxon>
        <taxon>Pleurodelinae</taxon>
        <taxon>Pleurodeles</taxon>
    </lineage>
</organism>
<accession>A0AAV7SX81</accession>